<evidence type="ECO:0000313" key="12">
    <source>
        <dbReference type="EMBL" id="WPF45115.1"/>
    </source>
</evidence>
<evidence type="ECO:0000259" key="11">
    <source>
        <dbReference type="PROSITE" id="PS50878"/>
    </source>
</evidence>
<dbReference type="GO" id="GO:0006508">
    <property type="term" value="P:proteolysis"/>
    <property type="evidence" value="ECO:0007669"/>
    <property type="project" value="UniProtKB-KW"/>
</dbReference>
<dbReference type="EMBL" id="OR621030">
    <property type="protein sequence ID" value="WPF45115.1"/>
    <property type="molecule type" value="Genomic_DNA"/>
</dbReference>
<evidence type="ECO:0000256" key="9">
    <source>
        <dbReference type="ARBA" id="ARBA00022918"/>
    </source>
</evidence>
<evidence type="ECO:0000256" key="6">
    <source>
        <dbReference type="ARBA" id="ARBA00022750"/>
    </source>
</evidence>
<dbReference type="Pfam" id="PF02160">
    <property type="entry name" value="Peptidase_A3"/>
    <property type="match status" value="1"/>
</dbReference>
<evidence type="ECO:0000256" key="2">
    <source>
        <dbReference type="ARBA" id="ARBA00022670"/>
    </source>
</evidence>
<dbReference type="InterPro" id="IPR000477">
    <property type="entry name" value="RT_dom"/>
</dbReference>
<dbReference type="InterPro" id="IPR021109">
    <property type="entry name" value="Peptidase_aspartic_dom_sf"/>
</dbReference>
<evidence type="ECO:0000256" key="8">
    <source>
        <dbReference type="ARBA" id="ARBA00022801"/>
    </source>
</evidence>
<dbReference type="EC" id="2.7.7.49" evidence="1"/>
<dbReference type="GO" id="GO:0003964">
    <property type="term" value="F:RNA-directed DNA polymerase activity"/>
    <property type="evidence" value="ECO:0007669"/>
    <property type="project" value="UniProtKB-KW"/>
</dbReference>
<dbReference type="Gene3D" id="3.30.420.10">
    <property type="entry name" value="Ribonuclease H-like superfamily/Ribonuclease H"/>
    <property type="match status" value="1"/>
</dbReference>
<protein>
    <recommendedName>
        <fullName evidence="1">RNA-directed DNA polymerase</fullName>
        <ecNumber evidence="1">2.7.7.49</ecNumber>
    </recommendedName>
</protein>
<comment type="function">
    <text evidence="10">Encodes for at least two polypeptides: protease (PR) and reverse transcriptase (RT). The protease processes the polyprotein in cis. Reverse transcriptase is multifunctional enzyme that converts the viral RNA genome into dsDNA in viral cytoplasmic capsids. This enzyme displays a DNA polymerase activity that can copy either DNA or RNA templates, and a ribonuclease H (RNase H) activity that cleaves the RNA strand of RNA-DNA heteroduplexes in a partially processive 3'- to 5'-endonucleasic mode. Neo-synthesized pregenomic RNA (pgRNA) are encapsidated, and reverse-transcribed inside the nucleocapsid. Partial (+)DNA is synthesized from the (-)DNA template and generates the relaxed circular DNA (RC-DNA) genome. After budding and infection, the RC-DNA migrates in the nucleus, and is converted into a plasmid-like covalently closed circular DNA (cccDNA).</text>
</comment>
<keyword evidence="7" id="KW-0255">Endonuclease</keyword>
<organism evidence="13">
    <name type="scientific">Hibiscus soymovirus</name>
    <dbReference type="NCBI Taxonomy" id="3023608"/>
    <lineage>
        <taxon>Viruses</taxon>
        <taxon>Riboviria</taxon>
        <taxon>Pararnavirae</taxon>
        <taxon>Artverviricota</taxon>
        <taxon>Revtraviricetes</taxon>
        <taxon>Ortervirales</taxon>
        <taxon>Caulimoviridae</taxon>
        <taxon>Soymovirus</taxon>
        <taxon>Soymovirus hibisci</taxon>
    </lineage>
</organism>
<keyword evidence="8" id="KW-0378">Hydrolase</keyword>
<keyword evidence="3" id="KW-0808">Transferase</keyword>
<dbReference type="InterPro" id="IPR000588">
    <property type="entry name" value="Pept_A3A"/>
</dbReference>
<evidence type="ECO:0000256" key="1">
    <source>
        <dbReference type="ARBA" id="ARBA00012493"/>
    </source>
</evidence>
<dbReference type="GO" id="GO:0004190">
    <property type="term" value="F:aspartic-type endopeptidase activity"/>
    <property type="evidence" value="ECO:0007669"/>
    <property type="project" value="UniProtKB-KW"/>
</dbReference>
<keyword evidence="5" id="KW-0540">Nuclease</keyword>
<keyword evidence="2" id="KW-0645">Protease</keyword>
<dbReference type="CDD" id="cd01647">
    <property type="entry name" value="RT_LTR"/>
    <property type="match status" value="1"/>
</dbReference>
<dbReference type="InterPro" id="IPR043502">
    <property type="entry name" value="DNA/RNA_pol_sf"/>
</dbReference>
<name>A0AAF0YZH5_9VIRU</name>
<sequence length="685" mass="79423">MSKNSTFIKVKLFNKILFAYLDTGATICLGKTDLLPDKYWIKLEKPIVVRIANGKTISITQKAINLSLLIEGKIFPLPSIYRQNTGLPLIIGNNFLKLYQPFIQRLTTISLQCPQLQNQRRSLVTTKIYNTFSVLRGEVLRYLENYFFIQIEKCLITNIETEVEKLLDKICSQDPLDPVKNTNSLIVKIELIDPNKEINVPNNIPYTERDVKEFKEETDNLLSKGIIRESMSPHSAPAFYVENHNELKRGKRRMVINYKELNKATKGDAYKLPRQDYIFSRIKKARWYTTLDAKSGYWQLRLEESSKPLTAFSCPPQNQYEFNVMPFGIKQGPSQYQRFMDNNLKGLESISLAYIDDIIVFTQGTKQDHLNQLAKVLIQLGNKGVVLSKEKAKVATLGTEFLGMKILEGGYLEPQEHLLKRISEFPDKLTDRNQIQRFLGCLTYIGEKGFIKDLARDREILQKMISEKIPWKWDERRTLAVQKLKALCNQLPKLYLAKPDDLLILNTDASKDSWGAILQAIPNAYEEFNKFIRSNKPSEVKIFLQRYQRFGKQRLAPHSDNYSFSKERSDSLSKAGIIYKLCKWSSGTFKSAEKNYTVHEKEVLALVRALEKFRIDLQPVKFIFQTDSTYTKDFINYKLKEGYNKGRILRWSLKVQQFDFVSLYIPGKQNHLADTLTREWSPSDP</sequence>
<dbReference type="PRINTS" id="PR00731">
    <property type="entry name" value="CAULIMOPTASE"/>
</dbReference>
<dbReference type="Gene3D" id="3.30.70.270">
    <property type="match status" value="2"/>
</dbReference>
<evidence type="ECO:0000256" key="7">
    <source>
        <dbReference type="ARBA" id="ARBA00022759"/>
    </source>
</evidence>
<dbReference type="InterPro" id="IPR036397">
    <property type="entry name" value="RNaseH_sf"/>
</dbReference>
<dbReference type="InterPro" id="IPR043128">
    <property type="entry name" value="Rev_trsase/Diguanyl_cyclase"/>
</dbReference>
<evidence type="ECO:0000313" key="13">
    <source>
        <dbReference type="EMBL" id="WPF45125.1"/>
    </source>
</evidence>
<dbReference type="Gene3D" id="2.40.70.10">
    <property type="entry name" value="Acid Proteases"/>
    <property type="match status" value="1"/>
</dbReference>
<dbReference type="EMBL" id="OR621031">
    <property type="protein sequence ID" value="WPF45125.1"/>
    <property type="molecule type" value="Genomic_DNA"/>
</dbReference>
<dbReference type="InterPro" id="IPR041373">
    <property type="entry name" value="RT_RNaseH"/>
</dbReference>
<feature type="domain" description="Reverse transcriptase" evidence="11">
    <location>
        <begin position="222"/>
        <end position="406"/>
    </location>
</feature>
<dbReference type="InterPro" id="IPR051320">
    <property type="entry name" value="Viral_Replic_Matur_Polypro"/>
</dbReference>
<keyword evidence="9" id="KW-0695">RNA-directed DNA polymerase</keyword>
<evidence type="ECO:0000256" key="3">
    <source>
        <dbReference type="ARBA" id="ARBA00022679"/>
    </source>
</evidence>
<keyword evidence="4" id="KW-0548">Nucleotidyltransferase</keyword>
<evidence type="ECO:0000256" key="4">
    <source>
        <dbReference type="ARBA" id="ARBA00022695"/>
    </source>
</evidence>
<dbReference type="PANTHER" id="PTHR33064:SF37">
    <property type="entry name" value="RIBONUCLEASE H"/>
    <property type="match status" value="1"/>
</dbReference>
<evidence type="ECO:0000256" key="10">
    <source>
        <dbReference type="ARBA" id="ARBA00025678"/>
    </source>
</evidence>
<dbReference type="CDD" id="cd00303">
    <property type="entry name" value="retropepsin_like"/>
    <property type="match status" value="1"/>
</dbReference>
<dbReference type="PROSITE" id="PS50878">
    <property type="entry name" value="RT_POL"/>
    <property type="match status" value="1"/>
</dbReference>
<dbReference type="GO" id="GO:0003676">
    <property type="term" value="F:nucleic acid binding"/>
    <property type="evidence" value="ECO:0007669"/>
    <property type="project" value="InterPro"/>
</dbReference>
<proteinExistence type="predicted"/>
<dbReference type="SUPFAM" id="SSF56672">
    <property type="entry name" value="DNA/RNA polymerases"/>
    <property type="match status" value="1"/>
</dbReference>
<reference evidence="13" key="1">
    <citation type="submission" date="2023-09" db="EMBL/GenBank/DDBJ databases">
        <title>First report of Hibiscus soymovirus in Hibiscus rosa-sinensis in Colombia in mixed infection.</title>
        <authorList>
            <person name="Roy A."/>
            <person name="Grinstead S."/>
            <person name="Campos Pinzon J.C."/>
            <person name="Hammond J."/>
            <person name="Leon G."/>
        </authorList>
    </citation>
    <scope>NUCLEOTIDE SEQUENCE</scope>
    <source>
        <strain evidence="13">S105-THM-Tolima</strain>
        <strain evidence="12">S86-THN-Tolima</strain>
    </source>
</reference>
<dbReference type="GO" id="GO:0004519">
    <property type="term" value="F:endonuclease activity"/>
    <property type="evidence" value="ECO:0007669"/>
    <property type="project" value="UniProtKB-KW"/>
</dbReference>
<dbReference type="Pfam" id="PF00078">
    <property type="entry name" value="RVT_1"/>
    <property type="match status" value="1"/>
</dbReference>
<dbReference type="PANTHER" id="PTHR33064">
    <property type="entry name" value="POL PROTEIN"/>
    <property type="match status" value="1"/>
</dbReference>
<keyword evidence="6" id="KW-0064">Aspartyl protease</keyword>
<evidence type="ECO:0000256" key="5">
    <source>
        <dbReference type="ARBA" id="ARBA00022722"/>
    </source>
</evidence>
<dbReference type="SUPFAM" id="SSF50630">
    <property type="entry name" value="Acid proteases"/>
    <property type="match status" value="1"/>
</dbReference>
<dbReference type="Gene3D" id="3.10.10.10">
    <property type="entry name" value="HIV Type 1 Reverse Transcriptase, subunit A, domain 1"/>
    <property type="match status" value="1"/>
</dbReference>
<dbReference type="Pfam" id="PF17917">
    <property type="entry name" value="RT_RNaseH"/>
    <property type="match status" value="1"/>
</dbReference>
<accession>A0AAF0YZH5</accession>